<feature type="transmembrane region" description="Helical" evidence="8">
    <location>
        <begin position="286"/>
        <end position="310"/>
    </location>
</feature>
<feature type="transmembrane region" description="Helical" evidence="8">
    <location>
        <begin position="717"/>
        <end position="744"/>
    </location>
</feature>
<evidence type="ECO:0000313" key="10">
    <source>
        <dbReference type="EMBL" id="MBW3468929.1"/>
    </source>
</evidence>
<keyword evidence="7" id="KW-0902">Two-component regulatory system</keyword>
<keyword evidence="8" id="KW-1133">Transmembrane helix</keyword>
<proteinExistence type="predicted"/>
<name>A0A951IZ30_9BACT</name>
<dbReference type="CDD" id="cd00075">
    <property type="entry name" value="HATPase"/>
    <property type="match status" value="1"/>
</dbReference>
<protein>
    <recommendedName>
        <fullName evidence="2">histidine kinase</fullName>
        <ecNumber evidence="2">2.7.13.3</ecNumber>
    </recommendedName>
</protein>
<evidence type="ECO:0000256" key="1">
    <source>
        <dbReference type="ARBA" id="ARBA00000085"/>
    </source>
</evidence>
<keyword evidence="8" id="KW-0812">Transmembrane</keyword>
<organism evidence="10 11">
    <name type="scientific">Arthrospiribacter ruber</name>
    <dbReference type="NCBI Taxonomy" id="2487934"/>
    <lineage>
        <taxon>Bacteria</taxon>
        <taxon>Pseudomonadati</taxon>
        <taxon>Bacteroidota</taxon>
        <taxon>Cytophagia</taxon>
        <taxon>Cytophagales</taxon>
        <taxon>Cyclobacteriaceae</taxon>
        <taxon>Arthrospiribacter</taxon>
    </lineage>
</organism>
<dbReference type="Proteomes" id="UP000727490">
    <property type="component" value="Unassembled WGS sequence"/>
</dbReference>
<comment type="caution">
    <text evidence="10">The sequence shown here is derived from an EMBL/GenBank/DDBJ whole genome shotgun (WGS) entry which is preliminary data.</text>
</comment>
<dbReference type="Pfam" id="PF02518">
    <property type="entry name" value="HATPase_c"/>
    <property type="match status" value="1"/>
</dbReference>
<dbReference type="GO" id="GO:0005524">
    <property type="term" value="F:ATP binding"/>
    <property type="evidence" value="ECO:0007669"/>
    <property type="project" value="UniProtKB-KW"/>
</dbReference>
<dbReference type="SMART" id="SM00388">
    <property type="entry name" value="HisKA"/>
    <property type="match status" value="1"/>
</dbReference>
<comment type="catalytic activity">
    <reaction evidence="1">
        <text>ATP + protein L-histidine = ADP + protein N-phospho-L-histidine.</text>
        <dbReference type="EC" id="2.7.13.3"/>
    </reaction>
</comment>
<dbReference type="InterPro" id="IPR003661">
    <property type="entry name" value="HisK_dim/P_dom"/>
</dbReference>
<feature type="transmembrane region" description="Helical" evidence="8">
    <location>
        <begin position="765"/>
        <end position="786"/>
    </location>
</feature>
<dbReference type="PROSITE" id="PS50109">
    <property type="entry name" value="HIS_KIN"/>
    <property type="match status" value="1"/>
</dbReference>
<dbReference type="PANTHER" id="PTHR43065:SF46">
    <property type="entry name" value="C4-DICARBOXYLATE TRANSPORT SENSOR PROTEIN DCTB"/>
    <property type="match status" value="1"/>
</dbReference>
<feature type="transmembrane region" description="Helical" evidence="8">
    <location>
        <begin position="365"/>
        <end position="389"/>
    </location>
</feature>
<evidence type="ECO:0000256" key="2">
    <source>
        <dbReference type="ARBA" id="ARBA00012438"/>
    </source>
</evidence>
<accession>A0A951IZ30</accession>
<evidence type="ECO:0000256" key="7">
    <source>
        <dbReference type="ARBA" id="ARBA00023012"/>
    </source>
</evidence>
<feature type="transmembrane region" description="Helical" evidence="8">
    <location>
        <begin position="208"/>
        <end position="227"/>
    </location>
</feature>
<feature type="transmembrane region" description="Helical" evidence="8">
    <location>
        <begin position="457"/>
        <end position="478"/>
    </location>
</feature>
<keyword evidence="4" id="KW-0547">Nucleotide-binding</keyword>
<dbReference type="GO" id="GO:0000155">
    <property type="term" value="F:phosphorelay sensor kinase activity"/>
    <property type="evidence" value="ECO:0007669"/>
    <property type="project" value="InterPro"/>
</dbReference>
<dbReference type="RefSeq" id="WP_219291025.1">
    <property type="nucleotide sequence ID" value="NZ_RPHB01000006.1"/>
</dbReference>
<evidence type="ECO:0000256" key="8">
    <source>
        <dbReference type="SAM" id="Phobius"/>
    </source>
</evidence>
<dbReference type="InterPro" id="IPR005467">
    <property type="entry name" value="His_kinase_dom"/>
</dbReference>
<feature type="transmembrane region" description="Helical" evidence="8">
    <location>
        <begin position="239"/>
        <end position="259"/>
    </location>
</feature>
<dbReference type="CDD" id="cd00082">
    <property type="entry name" value="HisKA"/>
    <property type="match status" value="1"/>
</dbReference>
<dbReference type="InterPro" id="IPR003594">
    <property type="entry name" value="HATPase_dom"/>
</dbReference>
<dbReference type="EMBL" id="RPHB01000006">
    <property type="protein sequence ID" value="MBW3468929.1"/>
    <property type="molecule type" value="Genomic_DNA"/>
</dbReference>
<dbReference type="PANTHER" id="PTHR43065">
    <property type="entry name" value="SENSOR HISTIDINE KINASE"/>
    <property type="match status" value="1"/>
</dbReference>
<dbReference type="AlphaFoldDB" id="A0A951IZ30"/>
<evidence type="ECO:0000313" key="11">
    <source>
        <dbReference type="Proteomes" id="UP000727490"/>
    </source>
</evidence>
<feature type="transmembrane region" description="Helical" evidence="8">
    <location>
        <begin position="928"/>
        <end position="950"/>
    </location>
</feature>
<evidence type="ECO:0000256" key="4">
    <source>
        <dbReference type="ARBA" id="ARBA00022741"/>
    </source>
</evidence>
<keyword evidence="6" id="KW-0067">ATP-binding</keyword>
<evidence type="ECO:0000256" key="3">
    <source>
        <dbReference type="ARBA" id="ARBA00022679"/>
    </source>
</evidence>
<feature type="domain" description="Histidine kinase" evidence="9">
    <location>
        <begin position="1020"/>
        <end position="1233"/>
    </location>
</feature>
<sequence>MLKKKRFVLLLSVLGIGLLLALNFILSNREGDDKFLRPISKKINQVEAEFDLDFIEILMRNRPDESLTFSNLSIDSYHEYFLFDENGQLIYWSDFSYIPDYETVRVQENKRLLEDREGVYFSKIRRFSRNDKGYFLVQVYPLYNKREIQNEFLSSGFNKSVFGNDRVELSAEEANGFVDVRGSKNEYLFSISFESGYQAIGQTNNVPLMVFFFSLLFLILISGYDFVKTIWKKGQKFIAVFYASLILFSIRGFMLFFGFPQDYFDFSLFDSSRFASSLLNPSLGDLLLNVICLIIPFAMILAILLGQAFIQRFQEFSQKYKRWYFFVLAYFFSTVLLIGFYSLYINILSNSQWDLNILSIPSFDYFKGISLLLVFFGSAGYLLFSIIALSLVLEYRQYSKVYALQVLLIFSTPIVIGLSIINWIYLLVYLTHLLFLISIISFELYKNIFRLGLNTFLTFFFGCLISAIVTGIAAHQVYLERQQQSKVRFGNQQLIENDVMAEFFLSDIMKRISEDIFIKNALTDPLQAKEPIERKIRRIHMTNYFDQYALKVKVFNAAGDNVLQRGDEESLQDLRVNYVKSDYITSVRDLYFIKGTEEIGSNQYFAFIPLYRDDVFIGTVYLELNQIRILPGSVFPKLLMDQNYQASFNDRYYDFAVYQDGELQYAVGVFNYRASDLHNYVENGALFSAGIYKKQYHHLGVRNEDRVVIVSSPIYSVYYILADISLFFLFYILLTLLSVVVYALMKGLKTFNFNYATRLQMYLNFAFFFPILIISAIILGLLANSYQDELHRQYFQRATLVKDNLSAIMEKQSAGVADREDFFEEVNNLAGTANIEINVFDRTGYLMTSSQPNIFDKRVVTRYVNPQAIAELLEGQNNLVLLEESIGKLNYKAVYSAIRSSDGQEVQAIISIPFFESETELDILIADVLSNILNIFVLVFIIFLFVSYFVSKSLTFPFKLLTQKLKATDLENNEPMYWPSNDEIGLLVNEYNNMLYKLEASKNVLANTEKESAWREMAKQVAHEIKNPLTPMKLTLQHLLRLQAEGKLEDPSKLKKPVETLITQVDTLSDIATSFSTFAKMPLPKNELMDFRKVVKEIIELFRNRERGTVTFIDHTEEIPVYVMGDDQLFGRVISNLIINGIQAVDGRKRPVVDVSMKVDNGKVVLMIKDNGKGIPDELKDKIFIPNFSTKSEGSGLGLAIAKRGVETAGGRIWFETQVGTGTRFFLEFDLVRLN</sequence>
<keyword evidence="5 10" id="KW-0418">Kinase</keyword>
<evidence type="ECO:0000256" key="6">
    <source>
        <dbReference type="ARBA" id="ARBA00022840"/>
    </source>
</evidence>
<keyword evidence="3" id="KW-0808">Transferase</keyword>
<feature type="transmembrane region" description="Helical" evidence="8">
    <location>
        <begin position="322"/>
        <end position="345"/>
    </location>
</feature>
<evidence type="ECO:0000256" key="5">
    <source>
        <dbReference type="ARBA" id="ARBA00022777"/>
    </source>
</evidence>
<reference evidence="10 11" key="1">
    <citation type="journal article" date="2020" name="Syst. Appl. Microbiol.">
        <title>Arthrospiribacter ruber gen. nov., sp. nov., a novel bacterium isolated from Arthrospira cultures.</title>
        <authorList>
            <person name="Waleron M."/>
            <person name="Misztak A."/>
            <person name="Waleron M.M."/>
            <person name="Furmaniak M."/>
            <person name="Mrozik A."/>
            <person name="Waleron K."/>
        </authorList>
    </citation>
    <scope>NUCLEOTIDE SEQUENCE [LARGE SCALE GENOMIC DNA]</scope>
    <source>
        <strain evidence="10 11">DPMB0001</strain>
    </source>
</reference>
<feature type="transmembrane region" description="Helical" evidence="8">
    <location>
        <begin position="401"/>
        <end position="421"/>
    </location>
</feature>
<keyword evidence="8" id="KW-0472">Membrane</keyword>
<gene>
    <name evidence="10" type="ORF">EGN73_14085</name>
</gene>
<dbReference type="Pfam" id="PF00512">
    <property type="entry name" value="HisKA"/>
    <property type="match status" value="1"/>
</dbReference>
<keyword evidence="11" id="KW-1185">Reference proteome</keyword>
<evidence type="ECO:0000259" key="9">
    <source>
        <dbReference type="PROSITE" id="PS50109"/>
    </source>
</evidence>
<dbReference type="EC" id="2.7.13.3" evidence="2"/>
<dbReference type="SMART" id="SM00387">
    <property type="entry name" value="HATPase_c"/>
    <property type="match status" value="1"/>
</dbReference>